<dbReference type="EMBL" id="JARJLM010000699">
    <property type="protein sequence ID" value="MDF3839689.1"/>
    <property type="molecule type" value="Genomic_DNA"/>
</dbReference>
<dbReference type="InterPro" id="IPR049870">
    <property type="entry name" value="BvgS-like_periplasmic1"/>
</dbReference>
<keyword evidence="7" id="KW-0418">Kinase</keyword>
<keyword evidence="4" id="KW-0808">Transferase</keyword>
<dbReference type="InterPro" id="IPR036097">
    <property type="entry name" value="HisK_dim/P_sf"/>
</dbReference>
<evidence type="ECO:0000256" key="8">
    <source>
        <dbReference type="PROSITE-ProRule" id="PRU00169"/>
    </source>
</evidence>
<evidence type="ECO:0000256" key="3">
    <source>
        <dbReference type="ARBA" id="ARBA00022553"/>
    </source>
</evidence>
<feature type="domain" description="Histidine kinase" evidence="10">
    <location>
        <begin position="591"/>
        <end position="812"/>
    </location>
</feature>
<dbReference type="InterPro" id="IPR003594">
    <property type="entry name" value="HATPase_dom"/>
</dbReference>
<dbReference type="PROSITE" id="PS50110">
    <property type="entry name" value="RESPONSE_REGULATORY"/>
    <property type="match status" value="1"/>
</dbReference>
<feature type="transmembrane region" description="Helical" evidence="9">
    <location>
        <begin position="543"/>
        <end position="563"/>
    </location>
</feature>
<dbReference type="EC" id="2.7.13.3" evidence="2"/>
<dbReference type="SMART" id="SM00448">
    <property type="entry name" value="REC"/>
    <property type="match status" value="1"/>
</dbReference>
<dbReference type="InterPro" id="IPR004358">
    <property type="entry name" value="Sig_transdc_His_kin-like_C"/>
</dbReference>
<dbReference type="RefSeq" id="WP_276269320.1">
    <property type="nucleotide sequence ID" value="NZ_JARJLM010000699.1"/>
</dbReference>
<accession>A0ABT6B475</accession>
<dbReference type="PROSITE" id="PS50109">
    <property type="entry name" value="HIS_KIN"/>
    <property type="match status" value="1"/>
</dbReference>
<dbReference type="Gene3D" id="3.40.190.10">
    <property type="entry name" value="Periplasmic binding protein-like II"/>
    <property type="match status" value="4"/>
</dbReference>
<evidence type="ECO:0000256" key="5">
    <source>
        <dbReference type="ARBA" id="ARBA00022729"/>
    </source>
</evidence>
<comment type="caution">
    <text evidence="12">The sequence shown here is derived from an EMBL/GenBank/DDBJ whole genome shotgun (WGS) entry which is preliminary data.</text>
</comment>
<dbReference type="CDD" id="cd13705">
    <property type="entry name" value="PBP2_BvgS_D1"/>
    <property type="match status" value="1"/>
</dbReference>
<dbReference type="InterPro" id="IPR049871">
    <property type="entry name" value="BvgS-like_periplasmic2"/>
</dbReference>
<evidence type="ECO:0000256" key="9">
    <source>
        <dbReference type="SAM" id="Phobius"/>
    </source>
</evidence>
<dbReference type="CDD" id="cd00082">
    <property type="entry name" value="HisKA"/>
    <property type="match status" value="1"/>
</dbReference>
<dbReference type="Gene3D" id="1.10.287.130">
    <property type="match status" value="1"/>
</dbReference>
<dbReference type="CDD" id="cd16922">
    <property type="entry name" value="HATPase_EvgS-ArcB-TorS-like"/>
    <property type="match status" value="1"/>
</dbReference>
<dbReference type="CDD" id="cd13707">
    <property type="entry name" value="PBP2_BvgS_D2"/>
    <property type="match status" value="1"/>
</dbReference>
<sequence>MRLKGRFNPLAGPFASATIALFLLIAPVVTSQAHDITLSGRMAASARPWLGEPERQWLAERRPLKVGVVFPDYPPLSILYADRYQGVTADYLTLIFEQSPEVRAFPSRAAALAALRSGAIDLLGAGSEIESKENGLLRSESYLPDRPVLVTSGTKPFERERPGTVLGMTVGYLPESAVHEAYPLSKVRLFDSPQRALEALTLGEIDAVLGDAVSSHYLIQTNYLLSLRIENFAPIESQGFRFLLRPGDEPLRDIIDRAIPRISMRYGEDILRSWSAGRRLRIEDERVKLTPAEQRWLDAHPQVPVAVNYSLGALGELGPDRGVTGIGHDYLELISQRSGLKFSYVGTKNTVESKRLIAEGHALLTPVMSQSDQLETQLDILPPYLRSSTVLMTATRGGRDDGRRFDGLSDLNGRTLATGEGYFFIDTIKRDYPEIHLKVYPTFLDAMRSVDSGQNEAYLSSDYTGRYLSAQYFGNRIQVAGILQDISTPIGVGVAKNQPELQSILEKTQLAITPQEVADIVHAWEPRFARGGSDFWRDHRARILQLSGAFAALISISLIWAFYLRRQVRRTREAEERAESANQAKSVFLSTMSHEIRTPLNAIIGLQELALMKAKQGEVDVQSLSIAQEAAQGLLLLLGNVLDLSRIESGKIDSSPEPVLVKAQIERIIQVVAGMAQQKGLSLDLDIEDDLAEWVMMDPLHFKQVLFNLLSNAIKFTAAGGVTIRAMADRVQERLHLKLDVIDTGIGISDDDKAKLFRPFSQVGQQASAQTTGSGLGLNISRRLVHKMGGTIDLRSELGKGSCFSVELNLPVCEPPAAVKVEALPHRQGASAEARQLSVLVAEDNPFNRQTLGTQIETMGHKVAMTEDGQQAFETWLGTHFDVVITDRQMPRLSGFELAQRIRWEETRSKRRRCRIIGLTASAEAETVEQCLAAGMDEIVFKPVTLEELKRALSVEKSQDSANDTASH</sequence>
<evidence type="ECO:0000256" key="4">
    <source>
        <dbReference type="ARBA" id="ARBA00022679"/>
    </source>
</evidence>
<comment type="catalytic activity">
    <reaction evidence="1">
        <text>ATP + protein L-histidine = ADP + protein N-phospho-L-histidine.</text>
        <dbReference type="EC" id="2.7.13.3"/>
    </reaction>
</comment>
<dbReference type="SUPFAM" id="SSF52172">
    <property type="entry name" value="CheY-like"/>
    <property type="match status" value="1"/>
</dbReference>
<evidence type="ECO:0000259" key="10">
    <source>
        <dbReference type="PROSITE" id="PS50109"/>
    </source>
</evidence>
<reference evidence="12 13" key="1">
    <citation type="submission" date="2023-03" db="EMBL/GenBank/DDBJ databases">
        <title>Draft assemblies of triclosan tolerant bacteria isolated from returned activated sludge.</title>
        <authorList>
            <person name="Van Hamelsveld S."/>
        </authorList>
    </citation>
    <scope>NUCLEOTIDE SEQUENCE [LARGE SCALE GENOMIC DNA]</scope>
    <source>
        <strain evidence="12 13">GW210010_S58</strain>
    </source>
</reference>
<dbReference type="InterPro" id="IPR005467">
    <property type="entry name" value="His_kinase_dom"/>
</dbReference>
<dbReference type="CDD" id="cd17546">
    <property type="entry name" value="REC_hyHK_CKI1_RcsC-like"/>
    <property type="match status" value="1"/>
</dbReference>
<keyword evidence="3 8" id="KW-0597">Phosphoprotein</keyword>
<dbReference type="SMART" id="SM00388">
    <property type="entry name" value="HisKA"/>
    <property type="match status" value="1"/>
</dbReference>
<protein>
    <recommendedName>
        <fullName evidence="2">histidine kinase</fullName>
        <ecNumber evidence="2">2.7.13.3</ecNumber>
    </recommendedName>
</protein>
<feature type="domain" description="Response regulatory" evidence="11">
    <location>
        <begin position="838"/>
        <end position="957"/>
    </location>
</feature>
<evidence type="ECO:0000256" key="6">
    <source>
        <dbReference type="ARBA" id="ARBA00022741"/>
    </source>
</evidence>
<dbReference type="PANTHER" id="PTHR43047:SF72">
    <property type="entry name" value="OSMOSENSING HISTIDINE PROTEIN KINASE SLN1"/>
    <property type="match status" value="1"/>
</dbReference>
<dbReference type="Pfam" id="PF00072">
    <property type="entry name" value="Response_reg"/>
    <property type="match status" value="1"/>
</dbReference>
<evidence type="ECO:0000313" key="13">
    <source>
        <dbReference type="Proteomes" id="UP001216674"/>
    </source>
</evidence>
<keyword evidence="9" id="KW-0472">Membrane</keyword>
<dbReference type="InterPro" id="IPR011006">
    <property type="entry name" value="CheY-like_superfamily"/>
</dbReference>
<organism evidence="12 13">
    <name type="scientific">Cupriavidus basilensis</name>
    <dbReference type="NCBI Taxonomy" id="68895"/>
    <lineage>
        <taxon>Bacteria</taxon>
        <taxon>Pseudomonadati</taxon>
        <taxon>Pseudomonadota</taxon>
        <taxon>Betaproteobacteria</taxon>
        <taxon>Burkholderiales</taxon>
        <taxon>Burkholderiaceae</taxon>
        <taxon>Cupriavidus</taxon>
    </lineage>
</organism>
<proteinExistence type="predicted"/>
<dbReference type="PANTHER" id="PTHR43047">
    <property type="entry name" value="TWO-COMPONENT HISTIDINE PROTEIN KINASE"/>
    <property type="match status" value="1"/>
</dbReference>
<evidence type="ECO:0000256" key="7">
    <source>
        <dbReference type="ARBA" id="ARBA00022777"/>
    </source>
</evidence>
<dbReference type="SMART" id="SM00387">
    <property type="entry name" value="HATPase_c"/>
    <property type="match status" value="1"/>
</dbReference>
<dbReference type="SUPFAM" id="SSF47384">
    <property type="entry name" value="Homodimeric domain of signal transducing histidine kinase"/>
    <property type="match status" value="1"/>
</dbReference>
<dbReference type="Pfam" id="PF00512">
    <property type="entry name" value="HisKA"/>
    <property type="match status" value="1"/>
</dbReference>
<dbReference type="SUPFAM" id="SSF53850">
    <property type="entry name" value="Periplasmic binding protein-like II"/>
    <property type="match status" value="2"/>
</dbReference>
<dbReference type="Gene3D" id="3.30.565.10">
    <property type="entry name" value="Histidine kinase-like ATPase, C-terminal domain"/>
    <property type="match status" value="1"/>
</dbReference>
<keyword evidence="9" id="KW-0812">Transmembrane</keyword>
<dbReference type="InterPro" id="IPR001638">
    <property type="entry name" value="Solute-binding_3/MltF_N"/>
</dbReference>
<dbReference type="InterPro" id="IPR003661">
    <property type="entry name" value="HisK_dim/P_dom"/>
</dbReference>
<feature type="modified residue" description="4-aspartylphosphate" evidence="8">
    <location>
        <position position="887"/>
    </location>
</feature>
<dbReference type="Gene3D" id="3.40.50.2300">
    <property type="match status" value="1"/>
</dbReference>
<keyword evidence="9" id="KW-1133">Transmembrane helix</keyword>
<dbReference type="PRINTS" id="PR00344">
    <property type="entry name" value="BCTRLSENSOR"/>
</dbReference>
<evidence type="ECO:0000259" key="11">
    <source>
        <dbReference type="PROSITE" id="PS50110"/>
    </source>
</evidence>
<evidence type="ECO:0000313" key="12">
    <source>
        <dbReference type="EMBL" id="MDF3839689.1"/>
    </source>
</evidence>
<evidence type="ECO:0000256" key="2">
    <source>
        <dbReference type="ARBA" id="ARBA00012438"/>
    </source>
</evidence>
<dbReference type="Proteomes" id="UP001216674">
    <property type="component" value="Unassembled WGS sequence"/>
</dbReference>
<dbReference type="InterPro" id="IPR036890">
    <property type="entry name" value="HATPase_C_sf"/>
</dbReference>
<keyword evidence="5" id="KW-0732">Signal</keyword>
<keyword evidence="13" id="KW-1185">Reference proteome</keyword>
<dbReference type="SUPFAM" id="SSF55874">
    <property type="entry name" value="ATPase domain of HSP90 chaperone/DNA topoisomerase II/histidine kinase"/>
    <property type="match status" value="1"/>
</dbReference>
<dbReference type="InterPro" id="IPR001789">
    <property type="entry name" value="Sig_transdc_resp-reg_receiver"/>
</dbReference>
<name>A0ABT6B475_9BURK</name>
<evidence type="ECO:0000256" key="1">
    <source>
        <dbReference type="ARBA" id="ARBA00000085"/>
    </source>
</evidence>
<gene>
    <name evidence="12" type="ORF">P3W85_43155</name>
</gene>
<dbReference type="Pfam" id="PF02518">
    <property type="entry name" value="HATPase_c"/>
    <property type="match status" value="1"/>
</dbReference>
<dbReference type="SMART" id="SM00062">
    <property type="entry name" value="PBPb"/>
    <property type="match status" value="2"/>
</dbReference>
<keyword evidence="6" id="KW-0547">Nucleotide-binding</keyword>